<dbReference type="PROSITE" id="PS50885">
    <property type="entry name" value="HAMP"/>
    <property type="match status" value="1"/>
</dbReference>
<protein>
    <submittedName>
        <fullName evidence="5">Stage II sporulation protein SpoIIE</fullName>
    </submittedName>
</protein>
<feature type="domain" description="HAMP" evidence="4">
    <location>
        <begin position="179"/>
        <end position="235"/>
    </location>
</feature>
<gene>
    <name evidence="5" type="ORF">GALL_159190</name>
</gene>
<dbReference type="AlphaFoldDB" id="A0A1J5SK26"/>
<dbReference type="InterPro" id="IPR052016">
    <property type="entry name" value="Bact_Sigma-Reg"/>
</dbReference>
<dbReference type="SMART" id="SM00331">
    <property type="entry name" value="PP2C_SIG"/>
    <property type="match status" value="1"/>
</dbReference>
<dbReference type="InterPro" id="IPR036457">
    <property type="entry name" value="PPM-type-like_dom_sf"/>
</dbReference>
<evidence type="ECO:0000259" key="4">
    <source>
        <dbReference type="PROSITE" id="PS50885"/>
    </source>
</evidence>
<dbReference type="GO" id="GO:0016791">
    <property type="term" value="F:phosphatase activity"/>
    <property type="evidence" value="ECO:0007669"/>
    <property type="project" value="TreeGrafter"/>
</dbReference>
<feature type="transmembrane region" description="Helical" evidence="3">
    <location>
        <begin position="162"/>
        <end position="181"/>
    </location>
</feature>
<dbReference type="GO" id="GO:0016020">
    <property type="term" value="C:membrane"/>
    <property type="evidence" value="ECO:0007669"/>
    <property type="project" value="InterPro"/>
</dbReference>
<dbReference type="PANTHER" id="PTHR43156:SF9">
    <property type="entry name" value="HAMP DOMAIN-CONTAINING PROTEIN"/>
    <property type="match status" value="1"/>
</dbReference>
<feature type="transmembrane region" description="Helical" evidence="3">
    <location>
        <begin position="12"/>
        <end position="31"/>
    </location>
</feature>
<reference evidence="5" key="1">
    <citation type="submission" date="2016-10" db="EMBL/GenBank/DDBJ databases">
        <title>Sequence of Gallionella enrichment culture.</title>
        <authorList>
            <person name="Poehlein A."/>
            <person name="Muehling M."/>
            <person name="Daniel R."/>
        </authorList>
    </citation>
    <scope>NUCLEOTIDE SEQUENCE</scope>
</reference>
<dbReference type="Pfam" id="PF00672">
    <property type="entry name" value="HAMP"/>
    <property type="match status" value="1"/>
</dbReference>
<organism evidence="5">
    <name type="scientific">mine drainage metagenome</name>
    <dbReference type="NCBI Taxonomy" id="410659"/>
    <lineage>
        <taxon>unclassified sequences</taxon>
        <taxon>metagenomes</taxon>
        <taxon>ecological metagenomes</taxon>
    </lineage>
</organism>
<dbReference type="Pfam" id="PF07228">
    <property type="entry name" value="SpoIIE"/>
    <property type="match status" value="1"/>
</dbReference>
<dbReference type="EMBL" id="MLJW01000078">
    <property type="protein sequence ID" value="OIR02060.1"/>
    <property type="molecule type" value="Genomic_DNA"/>
</dbReference>
<evidence type="ECO:0000256" key="1">
    <source>
        <dbReference type="ARBA" id="ARBA00022801"/>
    </source>
</evidence>
<name>A0A1J5SK26_9ZZZZ</name>
<keyword evidence="2" id="KW-0175">Coiled coil</keyword>
<accession>A0A1J5SK26</accession>
<dbReference type="GO" id="GO:0007165">
    <property type="term" value="P:signal transduction"/>
    <property type="evidence" value="ECO:0007669"/>
    <property type="project" value="InterPro"/>
</dbReference>
<dbReference type="Gene3D" id="3.60.40.10">
    <property type="entry name" value="PPM-type phosphatase domain"/>
    <property type="match status" value="1"/>
</dbReference>
<dbReference type="InterPro" id="IPR003660">
    <property type="entry name" value="HAMP_dom"/>
</dbReference>
<keyword evidence="3" id="KW-0812">Transmembrane</keyword>
<evidence type="ECO:0000256" key="2">
    <source>
        <dbReference type="SAM" id="Coils"/>
    </source>
</evidence>
<comment type="caution">
    <text evidence="5">The sequence shown here is derived from an EMBL/GenBank/DDBJ whole genome shotgun (WGS) entry which is preliminary data.</text>
</comment>
<evidence type="ECO:0000256" key="3">
    <source>
        <dbReference type="SAM" id="Phobius"/>
    </source>
</evidence>
<sequence length="545" mass="59599">MFSGLVYKQARTVALIALALGLVSALLVLTADWRAERQTLRTTTQQFLAMVNGSAAEAAFQMNPELSQDLAKGLLHYEAVRSVTLRDNFGSQMAHVERAPGSHPLSWLADRLFQGVTDYSLPLIHHAPDGRAETVGELDVRLDAGTVAGGFFERVILSMGSILAQVVGISLLLVGAFYWMITKPLLKVTAGVARVDPARPGETPLPVPPRHEGDELGLLVHTLNGLLAAFQSGLAARDEAEGKLTDLARTLEERVDQRTLELEREKEGVERALAQLNAAHAELNKVNRRINESIRYASRIQSSLLPDAAQLPDLFRDIAVGWQPRDVVGGDFYWIGRFAGRCLVAVMDCTGHGVPGAFMTAIAASVLDRILHEHCHDDPAQILQLLNRLIKTSLRQDGRDQTPETVGSDDGLDAAVCLVDEAAGRLIFAGANIPLLYARDGVLHEIKGDRHSLGYRSSLADFTFSNHEIGLEPGMAFYLATDGVTDQVGGEHRRLFGRRRLRQALEGGLDLPMSRQMERLFAILAAYRGGESRRDDLTFIGFTPL</sequence>
<keyword evidence="3" id="KW-0472">Membrane</keyword>
<keyword evidence="1" id="KW-0378">Hydrolase</keyword>
<proteinExistence type="predicted"/>
<feature type="coiled-coil region" evidence="2">
    <location>
        <begin position="259"/>
        <end position="293"/>
    </location>
</feature>
<dbReference type="PANTHER" id="PTHR43156">
    <property type="entry name" value="STAGE II SPORULATION PROTEIN E-RELATED"/>
    <property type="match status" value="1"/>
</dbReference>
<keyword evidence="3" id="KW-1133">Transmembrane helix</keyword>
<dbReference type="InterPro" id="IPR001932">
    <property type="entry name" value="PPM-type_phosphatase-like_dom"/>
</dbReference>
<evidence type="ECO:0000313" key="5">
    <source>
        <dbReference type="EMBL" id="OIR02060.1"/>
    </source>
</evidence>